<dbReference type="AlphaFoldDB" id="A0A212EJC7"/>
<gene>
    <name evidence="1" type="ORF">KGM_208469</name>
</gene>
<name>A0A212EJC7_DANPL</name>
<reference evidence="1 2" key="1">
    <citation type="journal article" date="2011" name="Cell">
        <title>The monarch butterfly genome yields insights into long-distance migration.</title>
        <authorList>
            <person name="Zhan S."/>
            <person name="Merlin C."/>
            <person name="Boore J.L."/>
            <person name="Reppert S.M."/>
        </authorList>
    </citation>
    <scope>NUCLEOTIDE SEQUENCE [LARGE SCALE GENOMIC DNA]</scope>
    <source>
        <strain evidence="1">F-2</strain>
    </source>
</reference>
<organism evidence="1 2">
    <name type="scientific">Danaus plexippus plexippus</name>
    <dbReference type="NCBI Taxonomy" id="278856"/>
    <lineage>
        <taxon>Eukaryota</taxon>
        <taxon>Metazoa</taxon>
        <taxon>Ecdysozoa</taxon>
        <taxon>Arthropoda</taxon>
        <taxon>Hexapoda</taxon>
        <taxon>Insecta</taxon>
        <taxon>Pterygota</taxon>
        <taxon>Neoptera</taxon>
        <taxon>Endopterygota</taxon>
        <taxon>Lepidoptera</taxon>
        <taxon>Glossata</taxon>
        <taxon>Ditrysia</taxon>
        <taxon>Papilionoidea</taxon>
        <taxon>Nymphalidae</taxon>
        <taxon>Danainae</taxon>
        <taxon>Danaini</taxon>
        <taxon>Danaina</taxon>
        <taxon>Danaus</taxon>
        <taxon>Danaus</taxon>
    </lineage>
</organism>
<dbReference type="Proteomes" id="UP000007151">
    <property type="component" value="Unassembled WGS sequence"/>
</dbReference>
<evidence type="ECO:0000313" key="1">
    <source>
        <dbReference type="EMBL" id="OWR41589.1"/>
    </source>
</evidence>
<dbReference type="InParanoid" id="A0A212EJC7"/>
<dbReference type="EMBL" id="AGBW02014491">
    <property type="protein sequence ID" value="OWR41589.1"/>
    <property type="molecule type" value="Genomic_DNA"/>
</dbReference>
<comment type="caution">
    <text evidence="1">The sequence shown here is derived from an EMBL/GenBank/DDBJ whole genome shotgun (WGS) entry which is preliminary data.</text>
</comment>
<accession>A0A212EJC7</accession>
<protein>
    <submittedName>
        <fullName evidence="1">Uncharacterized protein</fullName>
    </submittedName>
</protein>
<keyword evidence="2" id="KW-1185">Reference proteome</keyword>
<dbReference type="KEGG" id="dpl:KGM_208469"/>
<sequence length="63" mass="7371">MVVPCGMRVDTSLWTPWFMDRRLADAARKTRLDVTTPYHETTSLTFDLTSLQHAFEFVPRLKN</sequence>
<evidence type="ECO:0000313" key="2">
    <source>
        <dbReference type="Proteomes" id="UP000007151"/>
    </source>
</evidence>
<proteinExistence type="predicted"/>